<evidence type="ECO:0000313" key="1">
    <source>
        <dbReference type="EMBL" id="KAK0510882.1"/>
    </source>
</evidence>
<dbReference type="AlphaFoldDB" id="A0AA39V0G0"/>
<organism evidence="1 2">
    <name type="scientific">Cladonia borealis</name>
    <dbReference type="NCBI Taxonomy" id="184061"/>
    <lineage>
        <taxon>Eukaryota</taxon>
        <taxon>Fungi</taxon>
        <taxon>Dikarya</taxon>
        <taxon>Ascomycota</taxon>
        <taxon>Pezizomycotina</taxon>
        <taxon>Lecanoromycetes</taxon>
        <taxon>OSLEUM clade</taxon>
        <taxon>Lecanoromycetidae</taxon>
        <taxon>Lecanorales</taxon>
        <taxon>Lecanorineae</taxon>
        <taxon>Cladoniaceae</taxon>
        <taxon>Cladonia</taxon>
    </lineage>
</organism>
<keyword evidence="2" id="KW-1185">Reference proteome</keyword>
<sequence>MLTQYSIYHHIAILQYCNTWAFNRYIGTAGTGETSVQDAQSMLQLILCAFQPRKVMASELELPNGQQVRATALTPLYKIMTLEIAIIKLQADHY</sequence>
<proteinExistence type="predicted"/>
<name>A0AA39V0G0_9LECA</name>
<protein>
    <submittedName>
        <fullName evidence="1">Uncharacterized protein</fullName>
    </submittedName>
</protein>
<reference evidence="1" key="1">
    <citation type="submission" date="2023-03" db="EMBL/GenBank/DDBJ databases">
        <title>Complete genome of Cladonia borealis.</title>
        <authorList>
            <person name="Park H."/>
        </authorList>
    </citation>
    <scope>NUCLEOTIDE SEQUENCE</scope>
    <source>
        <strain evidence="1">ANT050790</strain>
    </source>
</reference>
<accession>A0AA39V0G0</accession>
<dbReference type="Proteomes" id="UP001166286">
    <property type="component" value="Unassembled WGS sequence"/>
</dbReference>
<evidence type="ECO:0000313" key="2">
    <source>
        <dbReference type="Proteomes" id="UP001166286"/>
    </source>
</evidence>
<comment type="caution">
    <text evidence="1">The sequence shown here is derived from an EMBL/GenBank/DDBJ whole genome shotgun (WGS) entry which is preliminary data.</text>
</comment>
<gene>
    <name evidence="1" type="ORF">JMJ35_006434</name>
</gene>
<dbReference type="EMBL" id="JAFEKC020000014">
    <property type="protein sequence ID" value="KAK0510882.1"/>
    <property type="molecule type" value="Genomic_DNA"/>
</dbReference>